<organism evidence="5 6">
    <name type="scientific">Thermodesulforhabdus norvegica</name>
    <dbReference type="NCBI Taxonomy" id="39841"/>
    <lineage>
        <taxon>Bacteria</taxon>
        <taxon>Pseudomonadati</taxon>
        <taxon>Thermodesulfobacteriota</taxon>
        <taxon>Syntrophobacteria</taxon>
        <taxon>Syntrophobacterales</taxon>
        <taxon>Thermodesulforhabdaceae</taxon>
        <taxon>Thermodesulforhabdus</taxon>
    </lineage>
</organism>
<dbReference type="PANTHER" id="PTHR47313:SF1">
    <property type="entry name" value="RIBOSOMAL RNA LARGE SUBUNIT METHYLTRANSFERASE K_L"/>
    <property type="match status" value="1"/>
</dbReference>
<dbReference type="InterPro" id="IPR029063">
    <property type="entry name" value="SAM-dependent_MTases_sf"/>
</dbReference>
<keyword evidence="2" id="KW-0808">Transferase</keyword>
<dbReference type="GO" id="GO:0008990">
    <property type="term" value="F:rRNA (guanine-N2-)-methyltransferase activity"/>
    <property type="evidence" value="ECO:0007669"/>
    <property type="project" value="TreeGrafter"/>
</dbReference>
<dbReference type="InterPro" id="IPR054170">
    <property type="entry name" value="RlmL_1st"/>
</dbReference>
<dbReference type="Gene3D" id="3.40.50.150">
    <property type="entry name" value="Vaccinia Virus protein VP39"/>
    <property type="match status" value="1"/>
</dbReference>
<reference evidence="5 6" key="1">
    <citation type="submission" date="2016-10" db="EMBL/GenBank/DDBJ databases">
        <authorList>
            <person name="de Groot N.N."/>
        </authorList>
    </citation>
    <scope>NUCLEOTIDE SEQUENCE [LARGE SCALE GENOMIC DNA]</scope>
    <source>
        <strain evidence="5 6">DSM 9990</strain>
    </source>
</reference>
<proteinExistence type="predicted"/>
<dbReference type="SUPFAM" id="SSF53335">
    <property type="entry name" value="S-adenosyl-L-methionine-dependent methyltransferases"/>
    <property type="match status" value="1"/>
</dbReference>
<name>A0A1I4SJ92_9BACT</name>
<gene>
    <name evidence="5" type="ORF">SAMN05660836_00993</name>
</gene>
<evidence type="ECO:0000259" key="4">
    <source>
        <dbReference type="Pfam" id="PF22020"/>
    </source>
</evidence>
<protein>
    <submittedName>
        <fullName evidence="5">Putative N6-adenine-specific DNA methylase</fullName>
    </submittedName>
</protein>
<keyword evidence="6" id="KW-1185">Reference proteome</keyword>
<dbReference type="OrthoDB" id="9809404at2"/>
<evidence type="ECO:0000313" key="6">
    <source>
        <dbReference type="Proteomes" id="UP000199611"/>
    </source>
</evidence>
<keyword evidence="1 5" id="KW-0489">Methyltransferase</keyword>
<dbReference type="Pfam" id="PF01170">
    <property type="entry name" value="UPF0020"/>
    <property type="match status" value="1"/>
</dbReference>
<feature type="domain" description="Ribosomal RNA large subunit methyltransferase K/L-like methyltransferase" evidence="3">
    <location>
        <begin position="195"/>
        <end position="387"/>
    </location>
</feature>
<dbReference type="STRING" id="39841.SAMN05660836_00993"/>
<dbReference type="GO" id="GO:0070043">
    <property type="term" value="F:rRNA (guanine-N7-)-methyltransferase activity"/>
    <property type="evidence" value="ECO:0007669"/>
    <property type="project" value="TreeGrafter"/>
</dbReference>
<sequence length="406" mass="47076">MELKADLDRSSKAFIRRVKKHIRARVHRIDVLVTPHWKELCRRELVDLGFECEDAGPSVLRTQGRIWDAYRLCLRLRTASRVGICIPGFKCFHADGLYMKAREIPWELWINPEIPVHYYSNVERSKIRHEGLVRDTLHAAIADRFRSCGVVFCGEEEAFDESRELEKPRQRIWISVIRNLCSVRLDMTGAHLHQRGYRLYPGPAPLRETLAAVLLELAEWNGDMPLVDGMTGSGTVAVEAALKALKIPPGFFRSFLFELWPSFQEGFWKHEKRVAQAEMALNRDIRIVAIDRSSGYIRLAKENARRAGVEDRITWIRTDFFGWTPQNEGLEKGLLFLNPPYGKRITTAVTEMYRKIFAHIDKYYRGWRVMIILPDKNLLSLYNRSPVTLTRLPHGGLWIYAGLFEL</sequence>
<accession>A0A1I4SJ92</accession>
<dbReference type="Pfam" id="PF22020">
    <property type="entry name" value="RlmL_1st"/>
    <property type="match status" value="1"/>
</dbReference>
<evidence type="ECO:0000259" key="3">
    <source>
        <dbReference type="Pfam" id="PF01170"/>
    </source>
</evidence>
<dbReference type="CDD" id="cd11715">
    <property type="entry name" value="THUMP_AdoMetMT"/>
    <property type="match status" value="1"/>
</dbReference>
<dbReference type="EMBL" id="FOUU01000002">
    <property type="protein sequence ID" value="SFM64494.1"/>
    <property type="molecule type" value="Genomic_DNA"/>
</dbReference>
<evidence type="ECO:0000313" key="5">
    <source>
        <dbReference type="EMBL" id="SFM64494.1"/>
    </source>
</evidence>
<feature type="domain" description="RlmL ferredoxin-like" evidence="4">
    <location>
        <begin position="39"/>
        <end position="82"/>
    </location>
</feature>
<dbReference type="InterPro" id="IPR000241">
    <property type="entry name" value="RlmKL-like_Mtase"/>
</dbReference>
<dbReference type="Proteomes" id="UP000199611">
    <property type="component" value="Unassembled WGS sequence"/>
</dbReference>
<evidence type="ECO:0000256" key="2">
    <source>
        <dbReference type="ARBA" id="ARBA00022679"/>
    </source>
</evidence>
<evidence type="ECO:0000256" key="1">
    <source>
        <dbReference type="ARBA" id="ARBA00022603"/>
    </source>
</evidence>
<dbReference type="Gene3D" id="3.30.2130.30">
    <property type="match status" value="1"/>
</dbReference>
<dbReference type="PANTHER" id="PTHR47313">
    <property type="entry name" value="RIBOSOMAL RNA LARGE SUBUNIT METHYLTRANSFERASE K/L"/>
    <property type="match status" value="1"/>
</dbReference>
<dbReference type="AlphaFoldDB" id="A0A1I4SJ92"/>